<reference evidence="1" key="1">
    <citation type="submission" date="2024-07" db="EMBL/GenBank/DDBJ databases">
        <authorList>
            <person name="Yu S.T."/>
        </authorList>
    </citation>
    <scope>NUCLEOTIDE SEQUENCE</scope>
    <source>
        <strain evidence="1">R21</strain>
    </source>
</reference>
<proteinExistence type="predicted"/>
<sequence>MIEIPDTIPPGPLRTWLEWLRELRRRAGTPALTVISDATEQRGQRVSVATIRRLLRGETVNDGTGTAVAYALAEMDLRPGANRPSADWDAFDVQLTSLLNAALVAHSQGTVHVQSNADVSMQGPVGTSVLPRARRLPISAPVSQSLGRESMIWHVVGPNGKDPYEMSPPSDTIIEIMRSLRDVNNPGRWATRFFELVLDDEESFAEAMDKEYPGFLPTESEVTLAVFEGFREAFVSEEGIYLARLQRGEMAYDRFRHPIFGGEGRVVMLLCSQRVGTPESITHRYSSQSLPRLPGYGETLVVEVVGRVSPVIDHLHRLVTRYPAPSLPELRDALYAAPGVCRTFTWGHVR</sequence>
<dbReference type="EMBL" id="CP163435">
    <property type="protein sequence ID" value="XDQ25212.1"/>
    <property type="molecule type" value="Genomic_DNA"/>
</dbReference>
<protein>
    <recommendedName>
        <fullName evidence="2">HTH cro/C1-type domain-containing protein</fullName>
    </recommendedName>
</protein>
<dbReference type="RefSeq" id="WP_369232537.1">
    <property type="nucleotide sequence ID" value="NZ_CP163435.1"/>
</dbReference>
<evidence type="ECO:0000313" key="1">
    <source>
        <dbReference type="EMBL" id="XDQ25212.1"/>
    </source>
</evidence>
<name>A0AB39P3Y3_9ACTN</name>
<evidence type="ECO:0008006" key="2">
    <source>
        <dbReference type="Google" id="ProtNLM"/>
    </source>
</evidence>
<gene>
    <name evidence="1" type="ORF">AB5J56_11205</name>
</gene>
<organism evidence="1">
    <name type="scientific">Streptomyces sp. R21</name>
    <dbReference type="NCBI Taxonomy" id="3238627"/>
    <lineage>
        <taxon>Bacteria</taxon>
        <taxon>Bacillati</taxon>
        <taxon>Actinomycetota</taxon>
        <taxon>Actinomycetes</taxon>
        <taxon>Kitasatosporales</taxon>
        <taxon>Streptomycetaceae</taxon>
        <taxon>Streptomyces</taxon>
    </lineage>
</organism>
<accession>A0AB39P3Y3</accession>
<dbReference type="AlphaFoldDB" id="A0AB39P3Y3"/>